<feature type="domain" description="CCHC-type" evidence="3">
    <location>
        <begin position="97"/>
        <end position="112"/>
    </location>
</feature>
<gene>
    <name evidence="4" type="ORF">O181_006023</name>
</gene>
<evidence type="ECO:0000313" key="4">
    <source>
        <dbReference type="EMBL" id="MBW0466308.1"/>
    </source>
</evidence>
<evidence type="ECO:0000256" key="2">
    <source>
        <dbReference type="PROSITE-ProRule" id="PRU00047"/>
    </source>
</evidence>
<dbReference type="Pfam" id="PF00098">
    <property type="entry name" value="zf-CCHC"/>
    <property type="match status" value="1"/>
</dbReference>
<evidence type="ECO:0000313" key="5">
    <source>
        <dbReference type="Proteomes" id="UP000765509"/>
    </source>
</evidence>
<keyword evidence="2" id="KW-0479">Metal-binding</keyword>
<name>A0A9Q3BJE3_9BASI</name>
<keyword evidence="2" id="KW-0863">Zinc-finger</keyword>
<dbReference type="EMBL" id="AVOT02001263">
    <property type="protein sequence ID" value="MBW0466308.1"/>
    <property type="molecule type" value="Genomic_DNA"/>
</dbReference>
<dbReference type="InterPro" id="IPR036875">
    <property type="entry name" value="Znf_CCHC_sf"/>
</dbReference>
<comment type="caution">
    <text evidence="4">The sequence shown here is derived from an EMBL/GenBank/DDBJ whole genome shotgun (WGS) entry which is preliminary data.</text>
</comment>
<protein>
    <recommendedName>
        <fullName evidence="3">CCHC-type domain-containing protein</fullName>
    </recommendedName>
</protein>
<dbReference type="AlphaFoldDB" id="A0A9Q3BJE3"/>
<keyword evidence="5" id="KW-1185">Reference proteome</keyword>
<dbReference type="SMART" id="SM00343">
    <property type="entry name" value="ZnF_C2HC"/>
    <property type="match status" value="1"/>
</dbReference>
<dbReference type="Gene3D" id="4.10.60.10">
    <property type="entry name" value="Zinc finger, CCHC-type"/>
    <property type="match status" value="1"/>
</dbReference>
<organism evidence="4 5">
    <name type="scientific">Austropuccinia psidii MF-1</name>
    <dbReference type="NCBI Taxonomy" id="1389203"/>
    <lineage>
        <taxon>Eukaryota</taxon>
        <taxon>Fungi</taxon>
        <taxon>Dikarya</taxon>
        <taxon>Basidiomycota</taxon>
        <taxon>Pucciniomycotina</taxon>
        <taxon>Pucciniomycetes</taxon>
        <taxon>Pucciniales</taxon>
        <taxon>Sphaerophragmiaceae</taxon>
        <taxon>Austropuccinia</taxon>
    </lineage>
</organism>
<dbReference type="SUPFAM" id="SSF57756">
    <property type="entry name" value="Retrovirus zinc finger-like domains"/>
    <property type="match status" value="1"/>
</dbReference>
<sequence length="121" mass="13145">MTRSQPSISELVMGKLEAIISAYGHSPNLGQVIAAIKSSTPQVTSQKTLVTPNKSSLLMFQQLCVAGEDSAVEMGDDEFLEGSIDPEALHAIVRCTCHLCKQQGHFARNCPKNTKKTQEQD</sequence>
<dbReference type="Proteomes" id="UP000765509">
    <property type="component" value="Unassembled WGS sequence"/>
</dbReference>
<dbReference type="PROSITE" id="PS50158">
    <property type="entry name" value="ZF_CCHC"/>
    <property type="match status" value="1"/>
</dbReference>
<proteinExistence type="predicted"/>
<dbReference type="GO" id="GO:0006397">
    <property type="term" value="P:mRNA processing"/>
    <property type="evidence" value="ECO:0007669"/>
    <property type="project" value="UniProtKB-KW"/>
</dbReference>
<evidence type="ECO:0000256" key="1">
    <source>
        <dbReference type="ARBA" id="ARBA00022664"/>
    </source>
</evidence>
<dbReference type="OrthoDB" id="3863715at2759"/>
<reference evidence="4" key="1">
    <citation type="submission" date="2021-03" db="EMBL/GenBank/DDBJ databases">
        <title>Draft genome sequence of rust myrtle Austropuccinia psidii MF-1, a brazilian biotype.</title>
        <authorList>
            <person name="Quecine M.C."/>
            <person name="Pachon D.M.R."/>
            <person name="Bonatelli M.L."/>
            <person name="Correr F.H."/>
            <person name="Franceschini L.M."/>
            <person name="Leite T.F."/>
            <person name="Margarido G.R.A."/>
            <person name="Almeida C.A."/>
            <person name="Ferrarezi J.A."/>
            <person name="Labate C.A."/>
        </authorList>
    </citation>
    <scope>NUCLEOTIDE SEQUENCE</scope>
    <source>
        <strain evidence="4">MF-1</strain>
    </source>
</reference>
<keyword evidence="1" id="KW-0507">mRNA processing</keyword>
<dbReference type="GO" id="GO:0008270">
    <property type="term" value="F:zinc ion binding"/>
    <property type="evidence" value="ECO:0007669"/>
    <property type="project" value="UniProtKB-KW"/>
</dbReference>
<evidence type="ECO:0000259" key="3">
    <source>
        <dbReference type="PROSITE" id="PS50158"/>
    </source>
</evidence>
<dbReference type="InterPro" id="IPR001878">
    <property type="entry name" value="Znf_CCHC"/>
</dbReference>
<dbReference type="GO" id="GO:0003676">
    <property type="term" value="F:nucleic acid binding"/>
    <property type="evidence" value="ECO:0007669"/>
    <property type="project" value="InterPro"/>
</dbReference>
<accession>A0A9Q3BJE3</accession>
<keyword evidence="2" id="KW-0862">Zinc</keyword>